<keyword evidence="3" id="KW-1185">Reference proteome</keyword>
<feature type="compositionally biased region" description="Basic and acidic residues" evidence="1">
    <location>
        <begin position="1"/>
        <end position="12"/>
    </location>
</feature>
<evidence type="ECO:0000256" key="1">
    <source>
        <dbReference type="SAM" id="MobiDB-lite"/>
    </source>
</evidence>
<dbReference type="EMBL" id="BJYL01000023">
    <property type="protein sequence ID" value="GEN83555.1"/>
    <property type="molecule type" value="Genomic_DNA"/>
</dbReference>
<proteinExistence type="predicted"/>
<comment type="caution">
    <text evidence="2">The sequence shown here is derived from an EMBL/GenBank/DDBJ whole genome shotgun (WGS) entry which is preliminary data.</text>
</comment>
<organism evidence="2 3">
    <name type="scientific">Sporosarcina luteola</name>
    <dbReference type="NCBI Taxonomy" id="582850"/>
    <lineage>
        <taxon>Bacteria</taxon>
        <taxon>Bacillati</taxon>
        <taxon>Bacillota</taxon>
        <taxon>Bacilli</taxon>
        <taxon>Bacillales</taxon>
        <taxon>Caryophanaceae</taxon>
        <taxon>Sporosarcina</taxon>
    </lineage>
</organism>
<protein>
    <submittedName>
        <fullName evidence="2">Uncharacterized protein</fullName>
    </submittedName>
</protein>
<feature type="region of interest" description="Disordered" evidence="1">
    <location>
        <begin position="1"/>
        <end position="51"/>
    </location>
</feature>
<dbReference type="AlphaFoldDB" id="A0A511Z7Y4"/>
<accession>A0A511Z7Y4</accession>
<feature type="compositionally biased region" description="Basic and acidic residues" evidence="1">
    <location>
        <begin position="26"/>
        <end position="51"/>
    </location>
</feature>
<evidence type="ECO:0000313" key="2">
    <source>
        <dbReference type="EMBL" id="GEN83555.1"/>
    </source>
</evidence>
<dbReference type="RefSeq" id="WP_170232648.1">
    <property type="nucleotide sequence ID" value="NZ_BJYL01000023.1"/>
</dbReference>
<evidence type="ECO:0000313" key="3">
    <source>
        <dbReference type="Proteomes" id="UP000321901"/>
    </source>
</evidence>
<name>A0A511Z7Y4_9BACL</name>
<dbReference type="Proteomes" id="UP000321901">
    <property type="component" value="Unassembled WGS sequence"/>
</dbReference>
<reference evidence="2 3" key="1">
    <citation type="submission" date="2019-07" db="EMBL/GenBank/DDBJ databases">
        <title>Whole genome shotgun sequence of Sporosarcina luteola NBRC 105378.</title>
        <authorList>
            <person name="Hosoyama A."/>
            <person name="Uohara A."/>
            <person name="Ohji S."/>
            <person name="Ichikawa N."/>
        </authorList>
    </citation>
    <scope>NUCLEOTIDE SEQUENCE [LARGE SCALE GENOMIC DNA]</scope>
    <source>
        <strain evidence="2 3">NBRC 105378</strain>
    </source>
</reference>
<sequence>MKSYAGDKDEKPNGQAKESASVANDAAKKAEEKMESIKEEARSEMKRQQKP</sequence>
<gene>
    <name evidence="2" type="ORF">SLU01_18670</name>
</gene>